<evidence type="ECO:0000313" key="3">
    <source>
        <dbReference type="Proteomes" id="UP000008711"/>
    </source>
</evidence>
<dbReference type="EMBL" id="CH954179">
    <property type="protein sequence ID" value="KQS62534.1"/>
    <property type="molecule type" value="Genomic_DNA"/>
</dbReference>
<evidence type="ECO:0000313" key="2">
    <source>
        <dbReference type="EMBL" id="KQS62534.1"/>
    </source>
</evidence>
<sequence length="39" mass="3924">MARNNTAPTHNGLLASPGTSGMDGPTPGSSWCCLLDPPV</sequence>
<proteinExistence type="predicted"/>
<keyword evidence="3" id="KW-1185">Reference proteome</keyword>
<evidence type="ECO:0000256" key="1">
    <source>
        <dbReference type="SAM" id="MobiDB-lite"/>
    </source>
</evidence>
<dbReference type="AlphaFoldDB" id="A0A0Q5VM89"/>
<organism evidence="2 3">
    <name type="scientific">Drosophila erecta</name>
    <name type="common">Fruit fly</name>
    <dbReference type="NCBI Taxonomy" id="7220"/>
    <lineage>
        <taxon>Eukaryota</taxon>
        <taxon>Metazoa</taxon>
        <taxon>Ecdysozoa</taxon>
        <taxon>Arthropoda</taxon>
        <taxon>Hexapoda</taxon>
        <taxon>Insecta</taxon>
        <taxon>Pterygota</taxon>
        <taxon>Neoptera</taxon>
        <taxon>Endopterygota</taxon>
        <taxon>Diptera</taxon>
        <taxon>Brachycera</taxon>
        <taxon>Muscomorpha</taxon>
        <taxon>Ephydroidea</taxon>
        <taxon>Drosophilidae</taxon>
        <taxon>Drosophila</taxon>
        <taxon>Sophophora</taxon>
    </lineage>
</organism>
<gene>
    <name evidence="2" type="primary">Dere\GG26817</name>
    <name evidence="2" type="synonym">GG26817</name>
    <name evidence="2" type="ORF">Dere_GG26817</name>
</gene>
<protein>
    <submittedName>
        <fullName evidence="2">Uncharacterized protein</fullName>
    </submittedName>
</protein>
<accession>A0A0Q5VM89</accession>
<reference evidence="2 3" key="2">
    <citation type="journal article" date="2008" name="Bioinformatics">
        <title>Assembly reconciliation.</title>
        <authorList>
            <person name="Zimin A.V."/>
            <person name="Smith D.R."/>
            <person name="Sutton G."/>
            <person name="Yorke J.A."/>
        </authorList>
    </citation>
    <scope>NUCLEOTIDE SEQUENCE [LARGE SCALE GENOMIC DNA]</scope>
    <source>
        <strain evidence="2 3">TSC#14021-0224.01</strain>
    </source>
</reference>
<name>A0A0Q5VM89_DROER</name>
<feature type="region of interest" description="Disordered" evidence="1">
    <location>
        <begin position="1"/>
        <end position="39"/>
    </location>
</feature>
<reference evidence="2 3" key="1">
    <citation type="journal article" date="2007" name="Nature">
        <title>Evolution of genes and genomes on the Drosophila phylogeny.</title>
        <authorList>
            <consortium name="Drosophila 12 Genomes Consortium"/>
            <person name="Clark A.G."/>
            <person name="Eisen M.B."/>
            <person name="Smith D.R."/>
            <person name="Bergman C.M."/>
            <person name="Oliver B."/>
            <person name="Markow T.A."/>
            <person name="Kaufman T.C."/>
            <person name="Kellis M."/>
            <person name="Gelbart W."/>
            <person name="Iyer V.N."/>
            <person name="Pollard D.A."/>
            <person name="Sackton T.B."/>
            <person name="Larracuente A.M."/>
            <person name="Singh N.D."/>
            <person name="Abad J.P."/>
            <person name="Abt D.N."/>
            <person name="Adryan B."/>
            <person name="Aguade M."/>
            <person name="Akashi H."/>
            <person name="Anderson W.W."/>
            <person name="Aquadro C.F."/>
            <person name="Ardell D.H."/>
            <person name="Arguello R."/>
            <person name="Artieri C.G."/>
            <person name="Barbash D.A."/>
            <person name="Barker D."/>
            <person name="Barsanti P."/>
            <person name="Batterham P."/>
            <person name="Batzoglou S."/>
            <person name="Begun D."/>
            <person name="Bhutkar A."/>
            <person name="Blanco E."/>
            <person name="Bosak S.A."/>
            <person name="Bradley R.K."/>
            <person name="Brand A.D."/>
            <person name="Brent M.R."/>
            <person name="Brooks A.N."/>
            <person name="Brown R.H."/>
            <person name="Butlin R.K."/>
            <person name="Caggese C."/>
            <person name="Calvi B.R."/>
            <person name="Bernardo de Carvalho A."/>
            <person name="Caspi A."/>
            <person name="Castrezana S."/>
            <person name="Celniker S.E."/>
            <person name="Chang J.L."/>
            <person name="Chapple C."/>
            <person name="Chatterji S."/>
            <person name="Chinwalla A."/>
            <person name="Civetta A."/>
            <person name="Clifton S.W."/>
            <person name="Comeron J.M."/>
            <person name="Costello J.C."/>
            <person name="Coyne J.A."/>
            <person name="Daub J."/>
            <person name="David R.G."/>
            <person name="Delcher A.L."/>
            <person name="Delehaunty K."/>
            <person name="Do C.B."/>
            <person name="Ebling H."/>
            <person name="Edwards K."/>
            <person name="Eickbush T."/>
            <person name="Evans J.D."/>
            <person name="Filipski A."/>
            <person name="Findeiss S."/>
            <person name="Freyhult E."/>
            <person name="Fulton L."/>
            <person name="Fulton R."/>
            <person name="Garcia A.C."/>
            <person name="Gardiner A."/>
            <person name="Garfield D.A."/>
            <person name="Garvin B.E."/>
            <person name="Gibson G."/>
            <person name="Gilbert D."/>
            <person name="Gnerre S."/>
            <person name="Godfrey J."/>
            <person name="Good R."/>
            <person name="Gotea V."/>
            <person name="Gravely B."/>
            <person name="Greenberg A.J."/>
            <person name="Griffiths-Jones S."/>
            <person name="Gross S."/>
            <person name="Guigo R."/>
            <person name="Gustafson E.A."/>
            <person name="Haerty W."/>
            <person name="Hahn M.W."/>
            <person name="Halligan D.L."/>
            <person name="Halpern A.L."/>
            <person name="Halter G.M."/>
            <person name="Han M.V."/>
            <person name="Heger A."/>
            <person name="Hillier L."/>
            <person name="Hinrichs A.S."/>
            <person name="Holmes I."/>
            <person name="Hoskins R.A."/>
            <person name="Hubisz M.J."/>
            <person name="Hultmark D."/>
            <person name="Huntley M.A."/>
            <person name="Jaffe D.B."/>
            <person name="Jagadeeshan S."/>
            <person name="Jeck W.R."/>
            <person name="Johnson J."/>
            <person name="Jones C.D."/>
            <person name="Jordan W.C."/>
            <person name="Karpen G.H."/>
            <person name="Kataoka E."/>
            <person name="Keightley P.D."/>
            <person name="Kheradpour P."/>
            <person name="Kirkness E.F."/>
            <person name="Koerich L.B."/>
            <person name="Kristiansen K."/>
            <person name="Kudrna D."/>
            <person name="Kulathinal R.J."/>
            <person name="Kumar S."/>
            <person name="Kwok R."/>
            <person name="Lander E."/>
            <person name="Langley C.H."/>
            <person name="Lapoint R."/>
            <person name="Lazzaro B.P."/>
            <person name="Lee S.J."/>
            <person name="Levesque L."/>
            <person name="Li R."/>
            <person name="Lin C.F."/>
            <person name="Lin M.F."/>
            <person name="Lindblad-Toh K."/>
            <person name="Llopart A."/>
            <person name="Long M."/>
            <person name="Low L."/>
            <person name="Lozovsky E."/>
            <person name="Lu J."/>
            <person name="Luo M."/>
            <person name="Machado C.A."/>
            <person name="Makalowski W."/>
            <person name="Marzo M."/>
            <person name="Matsuda M."/>
            <person name="Matzkin L."/>
            <person name="McAllister B."/>
            <person name="McBride C.S."/>
            <person name="McKernan B."/>
            <person name="McKernan K."/>
            <person name="Mendez-Lago M."/>
            <person name="Minx P."/>
            <person name="Mollenhauer M.U."/>
            <person name="Montooth K."/>
            <person name="Mount S.M."/>
            <person name="Mu X."/>
            <person name="Myers E."/>
            <person name="Negre B."/>
            <person name="Newfeld S."/>
            <person name="Nielsen R."/>
            <person name="Noor M.A."/>
            <person name="O'Grady P."/>
            <person name="Pachter L."/>
            <person name="Papaceit M."/>
            <person name="Parisi M.J."/>
            <person name="Parisi M."/>
            <person name="Parts L."/>
            <person name="Pedersen J.S."/>
            <person name="Pesole G."/>
            <person name="Phillippy A.M."/>
            <person name="Ponting C.P."/>
            <person name="Pop M."/>
            <person name="Porcelli D."/>
            <person name="Powell J.R."/>
            <person name="Prohaska S."/>
            <person name="Pruitt K."/>
            <person name="Puig M."/>
            <person name="Quesneville H."/>
            <person name="Ram K.R."/>
            <person name="Rand D."/>
            <person name="Rasmussen M.D."/>
            <person name="Reed L.K."/>
            <person name="Reenan R."/>
            <person name="Reily A."/>
            <person name="Remington K.A."/>
            <person name="Rieger T.T."/>
            <person name="Ritchie M.G."/>
            <person name="Robin C."/>
            <person name="Rogers Y.H."/>
            <person name="Rohde C."/>
            <person name="Rozas J."/>
            <person name="Rubenfield M.J."/>
            <person name="Ruiz A."/>
            <person name="Russo S."/>
            <person name="Salzberg S.L."/>
            <person name="Sanchez-Gracia A."/>
            <person name="Saranga D.J."/>
            <person name="Sato H."/>
            <person name="Schaeffer S.W."/>
            <person name="Schatz M.C."/>
            <person name="Schlenke T."/>
            <person name="Schwartz R."/>
            <person name="Segarra C."/>
            <person name="Singh R.S."/>
            <person name="Sirot L."/>
            <person name="Sirota M."/>
            <person name="Sisneros N.B."/>
            <person name="Smith C.D."/>
            <person name="Smith T.F."/>
            <person name="Spieth J."/>
            <person name="Stage D.E."/>
            <person name="Stark A."/>
            <person name="Stephan W."/>
            <person name="Strausberg R.L."/>
            <person name="Strempel S."/>
            <person name="Sturgill D."/>
            <person name="Sutton G."/>
            <person name="Sutton G.G."/>
            <person name="Tao W."/>
            <person name="Teichmann S."/>
            <person name="Tobari Y.N."/>
            <person name="Tomimura Y."/>
            <person name="Tsolas J.M."/>
            <person name="Valente V.L."/>
            <person name="Venter E."/>
            <person name="Venter J.C."/>
            <person name="Vicario S."/>
            <person name="Vieira F.G."/>
            <person name="Vilella A.J."/>
            <person name="Villasante A."/>
            <person name="Walenz B."/>
            <person name="Wang J."/>
            <person name="Wasserman M."/>
            <person name="Watts T."/>
            <person name="Wilson D."/>
            <person name="Wilson R.K."/>
            <person name="Wing R.A."/>
            <person name="Wolfner M.F."/>
            <person name="Wong A."/>
            <person name="Wong G.K."/>
            <person name="Wu C.I."/>
            <person name="Wu G."/>
            <person name="Yamamoto D."/>
            <person name="Yang H.P."/>
            <person name="Yang S.P."/>
            <person name="Yorke J.A."/>
            <person name="Yoshida K."/>
            <person name="Zdobnov E."/>
            <person name="Zhang P."/>
            <person name="Zhang Y."/>
            <person name="Zimin A.V."/>
            <person name="Baldwin J."/>
            <person name="Abdouelleil A."/>
            <person name="Abdulkadir J."/>
            <person name="Abebe A."/>
            <person name="Abera B."/>
            <person name="Abreu J."/>
            <person name="Acer S.C."/>
            <person name="Aftuck L."/>
            <person name="Alexander A."/>
            <person name="An P."/>
            <person name="Anderson E."/>
            <person name="Anderson S."/>
            <person name="Arachi H."/>
            <person name="Azer M."/>
            <person name="Bachantsang P."/>
            <person name="Barry A."/>
            <person name="Bayul T."/>
            <person name="Berlin A."/>
            <person name="Bessette D."/>
            <person name="Bloom T."/>
            <person name="Blye J."/>
            <person name="Boguslavskiy L."/>
            <person name="Bonnet C."/>
            <person name="Boukhgalter B."/>
            <person name="Bourzgui I."/>
            <person name="Brown A."/>
            <person name="Cahill P."/>
            <person name="Channer S."/>
            <person name="Cheshatsang Y."/>
            <person name="Chuda L."/>
            <person name="Citroen M."/>
            <person name="Collymore A."/>
            <person name="Cooke P."/>
            <person name="Costello M."/>
            <person name="D'Aco K."/>
            <person name="Daza R."/>
            <person name="De Haan G."/>
            <person name="DeGray S."/>
            <person name="DeMaso C."/>
            <person name="Dhargay N."/>
            <person name="Dooley K."/>
            <person name="Dooley E."/>
            <person name="Doricent M."/>
            <person name="Dorje P."/>
            <person name="Dorjee K."/>
            <person name="Dupes A."/>
            <person name="Elong R."/>
            <person name="Falk J."/>
            <person name="Farina A."/>
            <person name="Faro S."/>
            <person name="Ferguson D."/>
            <person name="Fisher S."/>
            <person name="Foley C.D."/>
            <person name="Franke A."/>
            <person name="Friedrich D."/>
            <person name="Gadbois L."/>
            <person name="Gearin G."/>
            <person name="Gearin C.R."/>
            <person name="Giannoukos G."/>
            <person name="Goode T."/>
            <person name="Graham J."/>
            <person name="Grandbois E."/>
            <person name="Grewal S."/>
            <person name="Gyaltsen K."/>
            <person name="Hafez N."/>
            <person name="Hagos B."/>
            <person name="Hall J."/>
            <person name="Henson C."/>
            <person name="Hollinger A."/>
            <person name="Honan T."/>
            <person name="Huard M.D."/>
            <person name="Hughes L."/>
            <person name="Hurhula B."/>
            <person name="Husby M.E."/>
            <person name="Kamat A."/>
            <person name="Kanga B."/>
            <person name="Kashin S."/>
            <person name="Khazanovich D."/>
            <person name="Kisner P."/>
            <person name="Lance K."/>
            <person name="Lara M."/>
            <person name="Lee W."/>
            <person name="Lennon N."/>
            <person name="Letendre F."/>
            <person name="LeVine R."/>
            <person name="Lipovsky A."/>
            <person name="Liu X."/>
            <person name="Liu J."/>
            <person name="Liu S."/>
            <person name="Lokyitsang T."/>
            <person name="Lokyitsang Y."/>
            <person name="Lubonja R."/>
            <person name="Lui A."/>
            <person name="MacDonald P."/>
            <person name="Magnisalis V."/>
            <person name="Maru K."/>
            <person name="Matthews C."/>
            <person name="McCusker W."/>
            <person name="McDonough S."/>
            <person name="Mehta T."/>
            <person name="Meldrim J."/>
            <person name="Meneus L."/>
            <person name="Mihai O."/>
            <person name="Mihalev A."/>
            <person name="Mihova T."/>
            <person name="Mittelman R."/>
            <person name="Mlenga V."/>
            <person name="Montmayeur A."/>
            <person name="Mulrain L."/>
            <person name="Navidi A."/>
            <person name="Naylor J."/>
            <person name="Negash T."/>
            <person name="Nguyen T."/>
            <person name="Nguyen N."/>
            <person name="Nicol R."/>
            <person name="Norbu C."/>
            <person name="Norbu N."/>
            <person name="Novod N."/>
            <person name="O'Neill B."/>
            <person name="Osman S."/>
            <person name="Markiewicz E."/>
            <person name="Oyono O.L."/>
            <person name="Patti C."/>
            <person name="Phunkhang P."/>
            <person name="Pierre F."/>
            <person name="Priest M."/>
            <person name="Raghuraman S."/>
            <person name="Rege F."/>
            <person name="Reyes R."/>
            <person name="Rise C."/>
            <person name="Rogov P."/>
            <person name="Ross K."/>
            <person name="Ryan E."/>
            <person name="Settipalli S."/>
            <person name="Shea T."/>
            <person name="Sherpa N."/>
            <person name="Shi L."/>
            <person name="Shih D."/>
            <person name="Sparrow T."/>
            <person name="Spaulding J."/>
            <person name="Stalker J."/>
            <person name="Stange-Thomann N."/>
            <person name="Stavropoulos S."/>
            <person name="Stone C."/>
            <person name="Strader C."/>
            <person name="Tesfaye S."/>
            <person name="Thomson T."/>
            <person name="Thoulutsang Y."/>
            <person name="Thoulutsang D."/>
            <person name="Topham K."/>
            <person name="Topping I."/>
            <person name="Tsamla T."/>
            <person name="Vassiliev H."/>
            <person name="Vo A."/>
            <person name="Wangchuk T."/>
            <person name="Wangdi T."/>
            <person name="Weiand M."/>
            <person name="Wilkinson J."/>
            <person name="Wilson A."/>
            <person name="Yadav S."/>
            <person name="Young G."/>
            <person name="Yu Q."/>
            <person name="Zembek L."/>
            <person name="Zhong D."/>
            <person name="Zimmer A."/>
            <person name="Zwirko Z."/>
            <person name="Jaffe D.B."/>
            <person name="Alvarez P."/>
            <person name="Brockman W."/>
            <person name="Butler J."/>
            <person name="Chin C."/>
            <person name="Gnerre S."/>
            <person name="Grabherr M."/>
            <person name="Kleber M."/>
            <person name="Mauceli E."/>
            <person name="MacCallum I."/>
        </authorList>
    </citation>
    <scope>NUCLEOTIDE SEQUENCE [LARGE SCALE GENOMIC DNA]</scope>
    <source>
        <strain evidence="2 3">TSC#14021-0224.01</strain>
    </source>
</reference>
<dbReference type="Proteomes" id="UP000008711">
    <property type="component" value="Unassembled WGS sequence"/>
</dbReference>